<proteinExistence type="predicted"/>
<gene>
    <name evidence="1" type="ORF">U0070_024651</name>
</gene>
<keyword evidence="2" id="KW-1185">Reference proteome</keyword>
<dbReference type="EMBL" id="JBBHLL010000014">
    <property type="protein sequence ID" value="KAK7831363.1"/>
    <property type="molecule type" value="Genomic_DNA"/>
</dbReference>
<sequence length="73" mass="8178">MACCPPSCTEWLPQKRGARRRASHPAINEVVTREYIVNIHKHTQRNQEICMKEMGTQDSITGVPVGSGASWDL</sequence>
<organism evidence="1 2">
    <name type="scientific">Myodes glareolus</name>
    <name type="common">Bank vole</name>
    <name type="synonym">Clethrionomys glareolus</name>
    <dbReference type="NCBI Taxonomy" id="447135"/>
    <lineage>
        <taxon>Eukaryota</taxon>
        <taxon>Metazoa</taxon>
        <taxon>Chordata</taxon>
        <taxon>Craniata</taxon>
        <taxon>Vertebrata</taxon>
        <taxon>Euteleostomi</taxon>
        <taxon>Mammalia</taxon>
        <taxon>Eutheria</taxon>
        <taxon>Euarchontoglires</taxon>
        <taxon>Glires</taxon>
        <taxon>Rodentia</taxon>
        <taxon>Myomorpha</taxon>
        <taxon>Muroidea</taxon>
        <taxon>Cricetidae</taxon>
        <taxon>Arvicolinae</taxon>
        <taxon>Myodes</taxon>
    </lineage>
</organism>
<dbReference type="Proteomes" id="UP001488838">
    <property type="component" value="Unassembled WGS sequence"/>
</dbReference>
<accession>A0AAW0JWL2</accession>
<evidence type="ECO:0000313" key="1">
    <source>
        <dbReference type="EMBL" id="KAK7831363.1"/>
    </source>
</evidence>
<dbReference type="AlphaFoldDB" id="A0AAW0JWL2"/>
<evidence type="ECO:0000313" key="2">
    <source>
        <dbReference type="Proteomes" id="UP001488838"/>
    </source>
</evidence>
<comment type="caution">
    <text evidence="1">The sequence shown here is derived from an EMBL/GenBank/DDBJ whole genome shotgun (WGS) entry which is preliminary data.</text>
</comment>
<name>A0AAW0JWL2_MYOGA</name>
<reference evidence="1 2" key="1">
    <citation type="journal article" date="2023" name="bioRxiv">
        <title>Conserved and derived expression patterns and positive selection on dental genes reveal complex evolutionary context of ever-growing rodent molars.</title>
        <authorList>
            <person name="Calamari Z.T."/>
            <person name="Song A."/>
            <person name="Cohen E."/>
            <person name="Akter M."/>
            <person name="Roy R.D."/>
            <person name="Hallikas O."/>
            <person name="Christensen M.M."/>
            <person name="Li P."/>
            <person name="Marangoni P."/>
            <person name="Jernvall J."/>
            <person name="Klein O.D."/>
        </authorList>
    </citation>
    <scope>NUCLEOTIDE SEQUENCE [LARGE SCALE GENOMIC DNA]</scope>
    <source>
        <strain evidence="1">V071</strain>
    </source>
</reference>
<protein>
    <submittedName>
        <fullName evidence="1">Uncharacterized protein</fullName>
    </submittedName>
</protein>